<organism evidence="3 4">
    <name type="scientific">Actinoallomurus vinaceus</name>
    <dbReference type="NCBI Taxonomy" id="1080074"/>
    <lineage>
        <taxon>Bacteria</taxon>
        <taxon>Bacillati</taxon>
        <taxon>Actinomycetota</taxon>
        <taxon>Actinomycetes</taxon>
        <taxon>Streptosporangiales</taxon>
        <taxon>Thermomonosporaceae</taxon>
        <taxon>Actinoallomurus</taxon>
    </lineage>
</organism>
<feature type="signal peptide" evidence="1">
    <location>
        <begin position="1"/>
        <end position="28"/>
    </location>
</feature>
<feature type="domain" description="SH3b" evidence="2">
    <location>
        <begin position="45"/>
        <end position="120"/>
    </location>
</feature>
<proteinExistence type="predicted"/>
<accession>A0ABP8USZ6</accession>
<sequence length="120" mass="12830">MVKKSLFVASAVAALALAGAGTATSAFAKQPTTTTRQVAQTTQASKCSSVTAKQNINLRKSPRSNSTALRVVYKNTKACWIGFTPKGGKYTACGGTSHDWDHVTYRGRTGWIPTNCIKFK</sequence>
<evidence type="ECO:0000259" key="2">
    <source>
        <dbReference type="SMART" id="SM00287"/>
    </source>
</evidence>
<dbReference type="RefSeq" id="WP_345440568.1">
    <property type="nucleotide sequence ID" value="NZ_BAABHK010000020.1"/>
</dbReference>
<evidence type="ECO:0000313" key="4">
    <source>
        <dbReference type="Proteomes" id="UP001501442"/>
    </source>
</evidence>
<evidence type="ECO:0000313" key="3">
    <source>
        <dbReference type="EMBL" id="GAA4637476.1"/>
    </source>
</evidence>
<dbReference type="Pfam" id="PF08239">
    <property type="entry name" value="SH3_3"/>
    <property type="match status" value="1"/>
</dbReference>
<dbReference type="SUPFAM" id="SSF50044">
    <property type="entry name" value="SH3-domain"/>
    <property type="match status" value="1"/>
</dbReference>
<dbReference type="SMART" id="SM00287">
    <property type="entry name" value="SH3b"/>
    <property type="match status" value="1"/>
</dbReference>
<gene>
    <name evidence="3" type="ORF">GCM10023196_091390</name>
</gene>
<evidence type="ECO:0000256" key="1">
    <source>
        <dbReference type="SAM" id="SignalP"/>
    </source>
</evidence>
<dbReference type="Gene3D" id="2.30.30.40">
    <property type="entry name" value="SH3 Domains"/>
    <property type="match status" value="1"/>
</dbReference>
<keyword evidence="4" id="KW-1185">Reference proteome</keyword>
<feature type="chain" id="PRO_5046617952" description="SH3b domain-containing protein" evidence="1">
    <location>
        <begin position="29"/>
        <end position="120"/>
    </location>
</feature>
<dbReference type="InterPro" id="IPR036028">
    <property type="entry name" value="SH3-like_dom_sf"/>
</dbReference>
<reference evidence="4" key="1">
    <citation type="journal article" date="2019" name="Int. J. Syst. Evol. Microbiol.">
        <title>The Global Catalogue of Microorganisms (GCM) 10K type strain sequencing project: providing services to taxonomists for standard genome sequencing and annotation.</title>
        <authorList>
            <consortium name="The Broad Institute Genomics Platform"/>
            <consortium name="The Broad Institute Genome Sequencing Center for Infectious Disease"/>
            <person name="Wu L."/>
            <person name="Ma J."/>
        </authorList>
    </citation>
    <scope>NUCLEOTIDE SEQUENCE [LARGE SCALE GENOMIC DNA]</scope>
    <source>
        <strain evidence="4">JCM 17939</strain>
    </source>
</reference>
<comment type="caution">
    <text evidence="3">The sequence shown here is derived from an EMBL/GenBank/DDBJ whole genome shotgun (WGS) entry which is preliminary data.</text>
</comment>
<name>A0ABP8USZ6_9ACTN</name>
<dbReference type="Proteomes" id="UP001501442">
    <property type="component" value="Unassembled WGS sequence"/>
</dbReference>
<dbReference type="InterPro" id="IPR003646">
    <property type="entry name" value="SH3-like_bac-type"/>
</dbReference>
<protein>
    <recommendedName>
        <fullName evidence="2">SH3b domain-containing protein</fullName>
    </recommendedName>
</protein>
<keyword evidence="1" id="KW-0732">Signal</keyword>
<dbReference type="EMBL" id="BAABHK010000020">
    <property type="protein sequence ID" value="GAA4637476.1"/>
    <property type="molecule type" value="Genomic_DNA"/>
</dbReference>